<feature type="transmembrane region" description="Helical" evidence="6">
    <location>
        <begin position="137"/>
        <end position="159"/>
    </location>
</feature>
<keyword evidence="2 6" id="KW-1003">Cell membrane</keyword>
<proteinExistence type="inferred from homology"/>
<evidence type="ECO:0000256" key="1">
    <source>
        <dbReference type="ARBA" id="ARBA00004429"/>
    </source>
</evidence>
<dbReference type="AlphaFoldDB" id="G5H6A9"/>
<keyword evidence="6" id="KW-0739">Sodium transport</keyword>
<dbReference type="HOGENOM" id="CLU_015803_1_2_10"/>
<dbReference type="InterPro" id="IPR023171">
    <property type="entry name" value="Na/H_antiporter_dom_sf"/>
</dbReference>
<feature type="transmembrane region" description="Helical" evidence="6">
    <location>
        <begin position="20"/>
        <end position="45"/>
    </location>
</feature>
<feature type="transmembrane region" description="Helical" evidence="6">
    <location>
        <begin position="351"/>
        <end position="373"/>
    </location>
</feature>
<comment type="function">
    <text evidence="6">Na(+)/H(+) antiporter that extrudes sodium in exchange for external protons.</text>
</comment>
<comment type="subcellular location">
    <subcellularLocation>
        <location evidence="1">Cell inner membrane</location>
        <topology evidence="1">Multi-pass membrane protein</topology>
    </subcellularLocation>
    <subcellularLocation>
        <location evidence="6">Cell membrane</location>
        <topology evidence="6">Multi-pass membrane protein</topology>
    </subcellularLocation>
</comment>
<keyword evidence="3 6" id="KW-0812">Transmembrane</keyword>
<dbReference type="Pfam" id="PF06965">
    <property type="entry name" value="Na_H_antiport_1"/>
    <property type="match status" value="1"/>
</dbReference>
<keyword evidence="4 6" id="KW-1133">Transmembrane helix</keyword>
<dbReference type="InterPro" id="IPR004670">
    <property type="entry name" value="NhaA"/>
</dbReference>
<accession>G5H6A9</accession>
<name>G5H6A9_9BACT</name>
<protein>
    <recommendedName>
        <fullName evidence="6">Na(+)/H(+) antiporter NhaA</fullName>
    </recommendedName>
    <alternativeName>
        <fullName evidence="6">Sodium/proton antiporter NhaA</fullName>
    </alternativeName>
</protein>
<dbReference type="RefSeq" id="WP_009133275.1">
    <property type="nucleotide sequence ID" value="NZ_CP102250.1"/>
</dbReference>
<keyword evidence="6" id="KW-0915">Sodium</keyword>
<evidence type="ECO:0000256" key="3">
    <source>
        <dbReference type="ARBA" id="ARBA00022692"/>
    </source>
</evidence>
<evidence type="ECO:0000256" key="4">
    <source>
        <dbReference type="ARBA" id="ARBA00022989"/>
    </source>
</evidence>
<dbReference type="HAMAP" id="MF_01844">
    <property type="entry name" value="NhaA"/>
    <property type="match status" value="1"/>
</dbReference>
<keyword evidence="8" id="KW-1185">Reference proteome</keyword>
<evidence type="ECO:0000256" key="5">
    <source>
        <dbReference type="ARBA" id="ARBA00023136"/>
    </source>
</evidence>
<keyword evidence="5 6" id="KW-0472">Membrane</keyword>
<organism evidence="7 8">
    <name type="scientific">Alistipes indistinctus YIT 12060</name>
    <dbReference type="NCBI Taxonomy" id="742725"/>
    <lineage>
        <taxon>Bacteria</taxon>
        <taxon>Pseudomonadati</taxon>
        <taxon>Bacteroidota</taxon>
        <taxon>Bacteroidia</taxon>
        <taxon>Bacteroidales</taxon>
        <taxon>Rikenellaceae</taxon>
        <taxon>Alistipes</taxon>
    </lineage>
</organism>
<dbReference type="GO" id="GO:0006885">
    <property type="term" value="P:regulation of pH"/>
    <property type="evidence" value="ECO:0007669"/>
    <property type="project" value="UniProtKB-UniRule"/>
</dbReference>
<feature type="transmembrane region" description="Helical" evidence="6">
    <location>
        <begin position="171"/>
        <end position="190"/>
    </location>
</feature>
<dbReference type="Gene3D" id="1.20.1530.10">
    <property type="entry name" value="Na+/H+ antiporter like domain"/>
    <property type="match status" value="1"/>
</dbReference>
<keyword evidence="6" id="KW-0813">Transport</keyword>
<evidence type="ECO:0000256" key="6">
    <source>
        <dbReference type="HAMAP-Rule" id="MF_01844"/>
    </source>
</evidence>
<evidence type="ECO:0000256" key="2">
    <source>
        <dbReference type="ARBA" id="ARBA00022475"/>
    </source>
</evidence>
<comment type="similarity">
    <text evidence="6">Belongs to the NhaA Na(+)/H(+) (TC 2.A.33) antiporter family.</text>
</comment>
<feature type="transmembrane region" description="Helical" evidence="6">
    <location>
        <begin position="114"/>
        <end position="131"/>
    </location>
</feature>
<dbReference type="PATRIC" id="fig|742725.3.peg.514"/>
<dbReference type="GO" id="GO:0005886">
    <property type="term" value="C:plasma membrane"/>
    <property type="evidence" value="ECO:0007669"/>
    <property type="project" value="UniProtKB-SubCell"/>
</dbReference>
<dbReference type="EMBL" id="ADLD01000004">
    <property type="protein sequence ID" value="EHB93203.1"/>
    <property type="molecule type" value="Genomic_DNA"/>
</dbReference>
<feature type="transmembrane region" description="Helical" evidence="6">
    <location>
        <begin position="196"/>
        <end position="212"/>
    </location>
</feature>
<feature type="transmembrane region" description="Helical" evidence="6">
    <location>
        <begin position="385"/>
        <end position="406"/>
    </location>
</feature>
<evidence type="ECO:0000313" key="8">
    <source>
        <dbReference type="Proteomes" id="UP000006008"/>
    </source>
</evidence>
<comment type="caution">
    <text evidence="7">The sequence shown here is derived from an EMBL/GenBank/DDBJ whole genome shotgun (WGS) entry which is preliminary data.</text>
</comment>
<keyword evidence="6" id="KW-0050">Antiport</keyword>
<dbReference type="STRING" id="742725.HMPREF9450_00469"/>
<feature type="transmembrane region" description="Helical" evidence="6">
    <location>
        <begin position="422"/>
        <end position="443"/>
    </location>
</feature>
<dbReference type="OrthoDB" id="9808135at2"/>
<dbReference type="GO" id="GO:0015385">
    <property type="term" value="F:sodium:proton antiporter activity"/>
    <property type="evidence" value="ECO:0007669"/>
    <property type="project" value="UniProtKB-UniRule"/>
</dbReference>
<gene>
    <name evidence="6" type="primary">nhaA</name>
    <name evidence="7" type="ORF">HMPREF9450_00469</name>
</gene>
<dbReference type="eggNOG" id="COG3004">
    <property type="taxonomic scope" value="Bacteria"/>
</dbReference>
<reference evidence="7 8" key="1">
    <citation type="submission" date="2011-08" db="EMBL/GenBank/DDBJ databases">
        <title>The Genome Sequence of Alistipes indistinctus YIT 12060.</title>
        <authorList>
            <consortium name="The Broad Institute Genome Sequencing Platform"/>
            <person name="Earl A."/>
            <person name="Ward D."/>
            <person name="Feldgarden M."/>
            <person name="Gevers D."/>
            <person name="Morotomi M."/>
            <person name="Young S.K."/>
            <person name="Zeng Q."/>
            <person name="Gargeya S."/>
            <person name="Fitzgerald M."/>
            <person name="Haas B."/>
            <person name="Abouelleil A."/>
            <person name="Alvarado L."/>
            <person name="Arachchi H.M."/>
            <person name="Berlin A."/>
            <person name="Brown A."/>
            <person name="Chapman S.B."/>
            <person name="Chen Z."/>
            <person name="Dunbar C."/>
            <person name="Freedman E."/>
            <person name="Gearin G."/>
            <person name="Gellesch M."/>
            <person name="Goldberg J."/>
            <person name="Griggs A."/>
            <person name="Gujja S."/>
            <person name="Heiman D."/>
            <person name="Howarth C."/>
            <person name="Larson L."/>
            <person name="Lui A."/>
            <person name="MacDonald P.J.P."/>
            <person name="Montmayeur A."/>
            <person name="Murphy C."/>
            <person name="Neiman D."/>
            <person name="Pearson M."/>
            <person name="Priest M."/>
            <person name="Roberts A."/>
            <person name="Saif S."/>
            <person name="Shea T."/>
            <person name="Shenoy N."/>
            <person name="Sisk P."/>
            <person name="Stolte C."/>
            <person name="Sykes S."/>
            <person name="Wortman J."/>
            <person name="Nusbaum C."/>
            <person name="Birren B."/>
        </authorList>
    </citation>
    <scope>NUCLEOTIDE SEQUENCE [LARGE SCALE GENOMIC DNA]</scope>
    <source>
        <strain evidence="7 8">YIT 12060</strain>
    </source>
</reference>
<comment type="catalytic activity">
    <reaction evidence="6">
        <text>Na(+)(in) + 2 H(+)(out) = Na(+)(out) + 2 H(+)(in)</text>
        <dbReference type="Rhea" id="RHEA:29251"/>
        <dbReference type="ChEBI" id="CHEBI:15378"/>
        <dbReference type="ChEBI" id="CHEBI:29101"/>
    </reaction>
</comment>
<dbReference type="Proteomes" id="UP000006008">
    <property type="component" value="Unassembled WGS sequence"/>
</dbReference>
<evidence type="ECO:0000313" key="7">
    <source>
        <dbReference type="EMBL" id="EHB93203.1"/>
    </source>
</evidence>
<sequence>MAHNVSFATRRKIFNFSERYYWFMHSPWAGGVMLVVFMVLALVLGNLPATKGWYYGILQSHFTIGFDGFALSKSIEHWINDGLMVIFFFYVGLEIKREIIAGELSSPRQAAMPIAAAVGGMLFPAAIYLVFNHGNDYASGWGIPMATDIAFAIGVLSLLGNRVPLSLKVFLTALAIVDDLGAILVIALFYSTEIDFTLLIAAGAVFGLLILLNRMHVYAMKFYLIPSIVLWILFLYSGVHATIAGVLIALTIPAVPRYSKPYFIRKTRHFINEFRRQDRAGVEVLCNPRQLKTLLTKRKVTAGTISPAQRLEHSLHHTVAFFIMPVFALANAGVEFAGAEDLHILYSSQGLGIILGLVVGKPLGIMLMSYLVYRLGLGSLPHGVSWKALAGVACLAGIGFTMSIFIDNLAYDNPVYVSSGKIAILAASTLAAVVGLVGLQLALRRTRTVVQGPGSVYAAENNS</sequence>
<dbReference type="PANTHER" id="PTHR30341:SF0">
    <property type="entry name" value="NA(+)_H(+) ANTIPORTER NHAA"/>
    <property type="match status" value="1"/>
</dbReference>
<dbReference type="GeneID" id="92816889"/>
<feature type="transmembrane region" description="Helical" evidence="6">
    <location>
        <begin position="319"/>
        <end position="339"/>
    </location>
</feature>
<dbReference type="PANTHER" id="PTHR30341">
    <property type="entry name" value="SODIUM ION/PROTON ANTIPORTER NHAA-RELATED"/>
    <property type="match status" value="1"/>
</dbReference>
<keyword evidence="6" id="KW-0406">Ion transport</keyword>
<dbReference type="NCBIfam" id="TIGR00773">
    <property type="entry name" value="NhaA"/>
    <property type="match status" value="1"/>
</dbReference>